<keyword evidence="2" id="KW-0812">Transmembrane</keyword>
<accession>A0A9W6HFJ5</accession>
<feature type="compositionally biased region" description="Polar residues" evidence="1">
    <location>
        <begin position="7"/>
        <end position="21"/>
    </location>
</feature>
<keyword evidence="2" id="KW-0472">Membrane</keyword>
<feature type="transmembrane region" description="Helical" evidence="2">
    <location>
        <begin position="101"/>
        <end position="119"/>
    </location>
</feature>
<dbReference type="RefSeq" id="WP_210007546.1">
    <property type="nucleotide sequence ID" value="NZ_BSEO01000005.1"/>
</dbReference>
<name>A0A9W6HFJ5_9MICO</name>
<evidence type="ECO:0000256" key="2">
    <source>
        <dbReference type="SAM" id="Phobius"/>
    </source>
</evidence>
<reference evidence="3" key="2">
    <citation type="submission" date="2023-01" db="EMBL/GenBank/DDBJ databases">
        <authorList>
            <person name="Sun Q."/>
            <person name="Evtushenko L."/>
        </authorList>
    </citation>
    <scope>NUCLEOTIDE SEQUENCE</scope>
    <source>
        <strain evidence="3">VKM Ac-1447</strain>
    </source>
</reference>
<dbReference type="AlphaFoldDB" id="A0A9W6HFJ5"/>
<comment type="caution">
    <text evidence="3">The sequence shown here is derived from an EMBL/GenBank/DDBJ whole genome shotgun (WGS) entry which is preliminary data.</text>
</comment>
<proteinExistence type="predicted"/>
<organism evidence="3 4">
    <name type="scientific">Microbacterium imperiale</name>
    <dbReference type="NCBI Taxonomy" id="33884"/>
    <lineage>
        <taxon>Bacteria</taxon>
        <taxon>Bacillati</taxon>
        <taxon>Actinomycetota</taxon>
        <taxon>Actinomycetes</taxon>
        <taxon>Micrococcales</taxon>
        <taxon>Microbacteriaceae</taxon>
        <taxon>Microbacterium</taxon>
    </lineage>
</organism>
<dbReference type="EMBL" id="BSEO01000005">
    <property type="protein sequence ID" value="GLJ79685.1"/>
    <property type="molecule type" value="Genomic_DNA"/>
</dbReference>
<evidence type="ECO:0000256" key="1">
    <source>
        <dbReference type="SAM" id="MobiDB-lite"/>
    </source>
</evidence>
<keyword evidence="2" id="KW-1133">Transmembrane helix</keyword>
<protein>
    <submittedName>
        <fullName evidence="3">Uncharacterized protein</fullName>
    </submittedName>
</protein>
<gene>
    <name evidence="3" type="ORF">GCM10017586_13670</name>
</gene>
<keyword evidence="4" id="KW-1185">Reference proteome</keyword>
<reference evidence="3" key="1">
    <citation type="journal article" date="2014" name="Int. J. Syst. Evol. Microbiol.">
        <title>Complete genome sequence of Corynebacterium casei LMG S-19264T (=DSM 44701T), isolated from a smear-ripened cheese.</title>
        <authorList>
            <consortium name="US DOE Joint Genome Institute (JGI-PGF)"/>
            <person name="Walter F."/>
            <person name="Albersmeier A."/>
            <person name="Kalinowski J."/>
            <person name="Ruckert C."/>
        </authorList>
    </citation>
    <scope>NUCLEOTIDE SEQUENCE</scope>
    <source>
        <strain evidence="3">VKM Ac-1447</strain>
    </source>
</reference>
<dbReference type="Proteomes" id="UP001142317">
    <property type="component" value="Unassembled WGS sequence"/>
</dbReference>
<sequence length="122" mass="12283">MADENTPGATNDEQSASATETPKSEKGLTRAASRAVHGVADAGKGVIHKAQDVAKNAIPNAVPDVADKIVDAAAGFATARIDANTKIADRVLTVSRGTGKAVRLAAVISAVAIAAVLISRRG</sequence>
<feature type="region of interest" description="Disordered" evidence="1">
    <location>
        <begin position="1"/>
        <end position="34"/>
    </location>
</feature>
<evidence type="ECO:0000313" key="4">
    <source>
        <dbReference type="Proteomes" id="UP001142317"/>
    </source>
</evidence>
<evidence type="ECO:0000313" key="3">
    <source>
        <dbReference type="EMBL" id="GLJ79685.1"/>
    </source>
</evidence>